<feature type="transmembrane region" description="Helical" evidence="2">
    <location>
        <begin position="220"/>
        <end position="240"/>
    </location>
</feature>
<keyword evidence="2" id="KW-1133">Transmembrane helix</keyword>
<reference evidence="3 4" key="1">
    <citation type="submission" date="2020-09" db="EMBL/GenBank/DDBJ databases">
        <title>Echinicola sp. CAU 1574 isolated from sand of Sido Beach.</title>
        <authorList>
            <person name="Kim W."/>
        </authorList>
    </citation>
    <scope>NUCLEOTIDE SEQUENCE [LARGE SCALE GENOMIC DNA]</scope>
    <source>
        <strain evidence="3 4">CAU 1574</strain>
    </source>
</reference>
<dbReference type="InterPro" id="IPR005625">
    <property type="entry name" value="PepSY-ass_TM"/>
</dbReference>
<name>A0ABR9AGH9_9BACT</name>
<organism evidence="3 4">
    <name type="scientific">Echinicola arenosa</name>
    <dbReference type="NCBI Taxonomy" id="2774144"/>
    <lineage>
        <taxon>Bacteria</taxon>
        <taxon>Pseudomonadati</taxon>
        <taxon>Bacteroidota</taxon>
        <taxon>Cytophagia</taxon>
        <taxon>Cytophagales</taxon>
        <taxon>Cyclobacteriaceae</taxon>
        <taxon>Echinicola</taxon>
    </lineage>
</organism>
<feature type="region of interest" description="Disordered" evidence="1">
    <location>
        <begin position="254"/>
        <end position="278"/>
    </location>
</feature>
<dbReference type="PANTHER" id="PTHR34219">
    <property type="entry name" value="IRON-REGULATED INNER MEMBRANE PROTEIN-RELATED"/>
    <property type="match status" value="1"/>
</dbReference>
<evidence type="ECO:0000313" key="3">
    <source>
        <dbReference type="EMBL" id="MBD8487965.1"/>
    </source>
</evidence>
<feature type="compositionally biased region" description="Basic and acidic residues" evidence="1">
    <location>
        <begin position="261"/>
        <end position="278"/>
    </location>
</feature>
<feature type="transmembrane region" description="Helical" evidence="2">
    <location>
        <begin position="166"/>
        <end position="190"/>
    </location>
</feature>
<proteinExistence type="predicted"/>
<protein>
    <submittedName>
        <fullName evidence="3">PepSY domain-containing protein</fullName>
    </submittedName>
</protein>
<dbReference type="Pfam" id="PF03929">
    <property type="entry name" value="PepSY_TM"/>
    <property type="match status" value="1"/>
</dbReference>
<accession>A0ABR9AGH9</accession>
<keyword evidence="2" id="KW-0472">Membrane</keyword>
<evidence type="ECO:0000256" key="2">
    <source>
        <dbReference type="SAM" id="Phobius"/>
    </source>
</evidence>
<dbReference type="EMBL" id="JACYTQ010000001">
    <property type="protein sequence ID" value="MBD8487965.1"/>
    <property type="molecule type" value="Genomic_DNA"/>
</dbReference>
<evidence type="ECO:0000313" key="4">
    <source>
        <dbReference type="Proteomes" id="UP000647133"/>
    </source>
</evidence>
<evidence type="ECO:0000256" key="1">
    <source>
        <dbReference type="SAM" id="MobiDB-lite"/>
    </source>
</evidence>
<dbReference type="PANTHER" id="PTHR34219:SF3">
    <property type="entry name" value="BLL7967 PROTEIN"/>
    <property type="match status" value="1"/>
</dbReference>
<feature type="transmembrane region" description="Helical" evidence="2">
    <location>
        <begin position="379"/>
        <end position="400"/>
    </location>
</feature>
<keyword evidence="2" id="KW-0812">Transmembrane</keyword>
<comment type="caution">
    <text evidence="3">The sequence shown here is derived from an EMBL/GenBank/DDBJ whole genome shotgun (WGS) entry which is preliminary data.</text>
</comment>
<sequence length="422" mass="47792">MKTKKKKTNWQKVRKFFNDIHLWVGLAGALVLIPICLSGTIYVYNTELQEMFSSHLHWIEKEEGQSKLTVEEMLNKLSSKVEGNITGVSIPHDEARTYEFSVREEGSRSRFGTTYYINPYNGAIVGNSEEKNSIAGFMRDMFSLHRWLLLDKIEEPLFEGLENRKLGSYISGTATILFTIGLITGIVIWFPQKLKSWKQGLKLKLNGSWKRANHDLHNTLAFYSFLFLLVMGLTGPQWSFPWYRTGLQKALGTYQAPSSRGGDHGRPTQPNREDKSDEIQVESPSFLAFEEYILAADKSLPYKGDYRISIPQDANSKIDISKSKVGFFAPAAGDRVSLDPETAEVTDVQIFSDQPFNQRVARSIKALHIGSVYGGFTKLLYFISCLIATSLPVTGTLIWINKMKKKPRRKKPVVKKEALVTS</sequence>
<gene>
    <name evidence="3" type="ORF">IFO69_04310</name>
</gene>
<feature type="transmembrane region" description="Helical" evidence="2">
    <location>
        <begin position="20"/>
        <end position="44"/>
    </location>
</feature>
<dbReference type="Proteomes" id="UP000647133">
    <property type="component" value="Unassembled WGS sequence"/>
</dbReference>
<keyword evidence="4" id="KW-1185">Reference proteome</keyword>
<dbReference type="RefSeq" id="WP_192008646.1">
    <property type="nucleotide sequence ID" value="NZ_JACYTQ010000001.1"/>
</dbReference>